<dbReference type="InterPro" id="IPR017941">
    <property type="entry name" value="Rieske_2Fe-2S"/>
</dbReference>
<dbReference type="SUPFAM" id="SSF50022">
    <property type="entry name" value="ISP domain"/>
    <property type="match status" value="1"/>
</dbReference>
<dbReference type="CDD" id="cd03529">
    <property type="entry name" value="Rieske_NirD"/>
    <property type="match status" value="1"/>
</dbReference>
<dbReference type="InterPro" id="IPR036922">
    <property type="entry name" value="Rieske_2Fe-2S_sf"/>
</dbReference>
<name>A0ABU1GSR7_9GAMM</name>
<dbReference type="Pfam" id="PF13806">
    <property type="entry name" value="Rieske_2"/>
    <property type="match status" value="1"/>
</dbReference>
<feature type="domain" description="Rieske" evidence="7">
    <location>
        <begin position="28"/>
        <end position="122"/>
    </location>
</feature>
<dbReference type="InterPro" id="IPR012748">
    <property type="entry name" value="Rieske-like_NirD"/>
</dbReference>
<keyword evidence="2" id="KW-0479">Metal-binding</keyword>
<dbReference type="PANTHER" id="PTHR40562">
    <property type="match status" value="1"/>
</dbReference>
<keyword evidence="9" id="KW-1185">Reference proteome</keyword>
<comment type="caution">
    <text evidence="8">The sequence shown here is derived from an EMBL/GenBank/DDBJ whole genome shotgun (WGS) entry which is preliminary data.</text>
</comment>
<dbReference type="PROSITE" id="PS51296">
    <property type="entry name" value="RIESKE"/>
    <property type="match status" value="1"/>
</dbReference>
<proteinExistence type="predicted"/>
<gene>
    <name evidence="8" type="primary">nirD</name>
    <name evidence="8" type="ORF">QC825_00875</name>
</gene>
<evidence type="ECO:0000256" key="6">
    <source>
        <dbReference type="ARBA" id="ARBA00023063"/>
    </source>
</evidence>
<protein>
    <submittedName>
        <fullName evidence="8">Nitrite reductase small subunit NirD</fullName>
    </submittedName>
</protein>
<keyword evidence="4" id="KW-0408">Iron</keyword>
<evidence type="ECO:0000256" key="1">
    <source>
        <dbReference type="ARBA" id="ARBA00022714"/>
    </source>
</evidence>
<keyword evidence="5" id="KW-0411">Iron-sulfur</keyword>
<evidence type="ECO:0000256" key="3">
    <source>
        <dbReference type="ARBA" id="ARBA00023002"/>
    </source>
</evidence>
<evidence type="ECO:0000313" key="8">
    <source>
        <dbReference type="EMBL" id="MDR5894621.1"/>
    </source>
</evidence>
<dbReference type="PANTHER" id="PTHR40562:SF1">
    <property type="entry name" value="NITRITE REDUCTASE (NADH) SMALL SUBUNIT"/>
    <property type="match status" value="1"/>
</dbReference>
<evidence type="ECO:0000256" key="5">
    <source>
        <dbReference type="ARBA" id="ARBA00023014"/>
    </source>
</evidence>
<organism evidence="8 9">
    <name type="scientific">Larsenimonas suaedae</name>
    <dbReference type="NCBI Taxonomy" id="1851019"/>
    <lineage>
        <taxon>Bacteria</taxon>
        <taxon>Pseudomonadati</taxon>
        <taxon>Pseudomonadota</taxon>
        <taxon>Gammaproteobacteria</taxon>
        <taxon>Oceanospirillales</taxon>
        <taxon>Halomonadaceae</taxon>
        <taxon>Larsenimonas</taxon>
    </lineage>
</organism>
<keyword evidence="1" id="KW-0001">2Fe-2S</keyword>
<keyword evidence="3" id="KW-0560">Oxidoreductase</keyword>
<dbReference type="InterPro" id="IPR017881">
    <property type="entry name" value="NirD"/>
</dbReference>
<dbReference type="Gene3D" id="2.102.10.10">
    <property type="entry name" value="Rieske [2Fe-2S] iron-sulphur domain"/>
    <property type="match status" value="1"/>
</dbReference>
<dbReference type="RefSeq" id="WP_251593251.1">
    <property type="nucleotide sequence ID" value="NZ_JAMLJI010000002.1"/>
</dbReference>
<evidence type="ECO:0000256" key="2">
    <source>
        <dbReference type="ARBA" id="ARBA00022723"/>
    </source>
</evidence>
<reference evidence="8 9" key="1">
    <citation type="submission" date="2023-04" db="EMBL/GenBank/DDBJ databases">
        <title>A long-awaited taxogenomic arrangement of the family Halomonadaceae.</title>
        <authorList>
            <person name="De La Haba R."/>
            <person name="Chuvochina M."/>
            <person name="Wittouck S."/>
            <person name="Arahal D.R."/>
            <person name="Sanchez-Porro C."/>
            <person name="Hugenholtz P."/>
            <person name="Ventosa A."/>
        </authorList>
    </citation>
    <scope>NUCLEOTIDE SEQUENCE [LARGE SCALE GENOMIC DNA]</scope>
    <source>
        <strain evidence="8 9">DSM 22428</strain>
    </source>
</reference>
<accession>A0ABU1GSR7</accession>
<dbReference type="EMBL" id="JARWAO010000001">
    <property type="protein sequence ID" value="MDR5894621.1"/>
    <property type="molecule type" value="Genomic_DNA"/>
</dbReference>
<evidence type="ECO:0000256" key="4">
    <source>
        <dbReference type="ARBA" id="ARBA00023004"/>
    </source>
</evidence>
<keyword evidence="6" id="KW-0534">Nitrate assimilation</keyword>
<evidence type="ECO:0000259" key="7">
    <source>
        <dbReference type="PROSITE" id="PS51296"/>
    </source>
</evidence>
<dbReference type="NCBIfam" id="TIGR02378">
    <property type="entry name" value="nirD_assim_sml"/>
    <property type="match status" value="1"/>
</dbReference>
<evidence type="ECO:0000313" key="9">
    <source>
        <dbReference type="Proteomes" id="UP001269375"/>
    </source>
</evidence>
<dbReference type="PROSITE" id="PS51300">
    <property type="entry name" value="NIRD"/>
    <property type="match status" value="1"/>
</dbReference>
<dbReference type="Proteomes" id="UP001269375">
    <property type="component" value="Unassembled WGS sequence"/>
</dbReference>
<sequence length="131" mass="14440">MSTLTAHHATITLCHRRDLVAHSGVVAWHDGHQIALFYLPGQPRDTDVPDRSEALYAVDNHDPFSGANVIGRGIVGNVGGERVVASPIYKQHFRLRDGVCLEDSEQPLTVWPVRFDGDAVVLETKTSEETK</sequence>